<evidence type="ECO:0000256" key="1">
    <source>
        <dbReference type="ARBA" id="ARBA00004141"/>
    </source>
</evidence>
<dbReference type="Gene3D" id="1.20.1250.20">
    <property type="entry name" value="MFS general substrate transporter like domains"/>
    <property type="match status" value="1"/>
</dbReference>
<organism evidence="6 7">
    <name type="scientific">Candida metapsilosis</name>
    <dbReference type="NCBI Taxonomy" id="273372"/>
    <lineage>
        <taxon>Eukaryota</taxon>
        <taxon>Fungi</taxon>
        <taxon>Dikarya</taxon>
        <taxon>Ascomycota</taxon>
        <taxon>Saccharomycotina</taxon>
        <taxon>Pichiomycetes</taxon>
        <taxon>Debaryomycetaceae</taxon>
        <taxon>Candida/Lodderomyces clade</taxon>
        <taxon>Candida</taxon>
    </lineage>
</organism>
<evidence type="ECO:0000256" key="3">
    <source>
        <dbReference type="ARBA" id="ARBA00022989"/>
    </source>
</evidence>
<dbReference type="PANTHER" id="PTHR23502:SF48">
    <property type="entry name" value="MULTIDRUG TRANSPORTER, PUTATIVE (AFU_ORTHOLOGUE AFUA_5G02700)-RELATED"/>
    <property type="match status" value="1"/>
</dbReference>
<dbReference type="GeneID" id="93652382"/>
<dbReference type="AlphaFoldDB" id="A0A8H7ZAE7"/>
<dbReference type="Proteomes" id="UP000669133">
    <property type="component" value="Unassembled WGS sequence"/>
</dbReference>
<dbReference type="SUPFAM" id="SSF103473">
    <property type="entry name" value="MFS general substrate transporter"/>
    <property type="match status" value="1"/>
</dbReference>
<dbReference type="GO" id="GO:0022857">
    <property type="term" value="F:transmembrane transporter activity"/>
    <property type="evidence" value="ECO:0007669"/>
    <property type="project" value="TreeGrafter"/>
</dbReference>
<proteinExistence type="predicted"/>
<reference evidence="6 7" key="1">
    <citation type="submission" date="2020-12" db="EMBL/GenBank/DDBJ databases">
        <title>Effect of drift, selection, and recombination on the evolution of hybrid genomes in Candida yeast pathogens.</title>
        <authorList>
            <person name="Mixao V."/>
            <person name="Ksiezopolska E."/>
            <person name="Saus E."/>
            <person name="Boekhout T."/>
            <person name="Gacser A."/>
            <person name="Gabaldon T."/>
        </authorList>
    </citation>
    <scope>NUCLEOTIDE SEQUENCE [LARGE SCALE GENOMIC DNA]</scope>
    <source>
        <strain evidence="6 7">BP57</strain>
    </source>
</reference>
<accession>A0A8H7ZAE7</accession>
<dbReference type="PANTHER" id="PTHR23502">
    <property type="entry name" value="MAJOR FACILITATOR SUPERFAMILY"/>
    <property type="match status" value="1"/>
</dbReference>
<evidence type="ECO:0000313" key="7">
    <source>
        <dbReference type="Proteomes" id="UP000669133"/>
    </source>
</evidence>
<keyword evidence="7" id="KW-1185">Reference proteome</keyword>
<protein>
    <submittedName>
        <fullName evidence="6">NAG4</fullName>
    </submittedName>
</protein>
<evidence type="ECO:0000256" key="5">
    <source>
        <dbReference type="SAM" id="Phobius"/>
    </source>
</evidence>
<evidence type="ECO:0000256" key="4">
    <source>
        <dbReference type="ARBA" id="ARBA00023136"/>
    </source>
</evidence>
<dbReference type="RefSeq" id="XP_067547341.1">
    <property type="nucleotide sequence ID" value="XM_067692751.1"/>
</dbReference>
<feature type="transmembrane region" description="Helical" evidence="5">
    <location>
        <begin position="73"/>
        <end position="95"/>
    </location>
</feature>
<gene>
    <name evidence="6" type="ORF">I9W82_003753</name>
</gene>
<sequence length="122" mass="13528">MSNSSDLSSIDSNRVAAYDEPAIGHNPANNYIVDSYQHYAASALAAKTFVRSVWGACVPLFTIQMYHTLGNEWATTLMAFISLACCLIPYLFFIFGARIRVYSKYAYSPNMDEKAPQAESGH</sequence>
<dbReference type="InterPro" id="IPR036259">
    <property type="entry name" value="MFS_trans_sf"/>
</dbReference>
<evidence type="ECO:0000313" key="6">
    <source>
        <dbReference type="EMBL" id="KAG5418225.1"/>
    </source>
</evidence>
<dbReference type="GO" id="GO:0005886">
    <property type="term" value="C:plasma membrane"/>
    <property type="evidence" value="ECO:0007669"/>
    <property type="project" value="TreeGrafter"/>
</dbReference>
<keyword evidence="3 5" id="KW-1133">Transmembrane helix</keyword>
<dbReference type="OrthoDB" id="4090171at2759"/>
<evidence type="ECO:0000256" key="2">
    <source>
        <dbReference type="ARBA" id="ARBA00022692"/>
    </source>
</evidence>
<keyword evidence="4 5" id="KW-0472">Membrane</keyword>
<dbReference type="EMBL" id="JAEOAQ010000005">
    <property type="protein sequence ID" value="KAG5418225.1"/>
    <property type="molecule type" value="Genomic_DNA"/>
</dbReference>
<keyword evidence="2 5" id="KW-0812">Transmembrane</keyword>
<comment type="subcellular location">
    <subcellularLocation>
        <location evidence="1">Membrane</location>
        <topology evidence="1">Multi-pass membrane protein</topology>
    </subcellularLocation>
</comment>
<name>A0A8H7ZAE7_9ASCO</name>
<comment type="caution">
    <text evidence="6">The sequence shown here is derived from an EMBL/GenBank/DDBJ whole genome shotgun (WGS) entry which is preliminary data.</text>
</comment>